<evidence type="ECO:0000256" key="6">
    <source>
        <dbReference type="ARBA" id="ARBA00022475"/>
    </source>
</evidence>
<comment type="similarity">
    <text evidence="2 17">Belongs to the cytochrome c oxidase subunit 3 family.</text>
</comment>
<evidence type="ECO:0000256" key="2">
    <source>
        <dbReference type="ARBA" id="ARBA00010581"/>
    </source>
</evidence>
<organism evidence="20 21">
    <name type="scientific">Pseudoalteromonas luteoviolacea</name>
    <dbReference type="NCBI Taxonomy" id="43657"/>
    <lineage>
        <taxon>Bacteria</taxon>
        <taxon>Pseudomonadati</taxon>
        <taxon>Pseudomonadota</taxon>
        <taxon>Gammaproteobacteria</taxon>
        <taxon>Alteromonadales</taxon>
        <taxon>Pseudoalteromonadaceae</taxon>
        <taxon>Pseudoalteromonas</taxon>
    </lineage>
</organism>
<feature type="transmembrane region" description="Helical" evidence="18">
    <location>
        <begin position="100"/>
        <end position="120"/>
    </location>
</feature>
<keyword evidence="8" id="KW-0249">Electron transport</keyword>
<dbReference type="CDD" id="cd02863">
    <property type="entry name" value="Ubiquinol_oxidase_III"/>
    <property type="match status" value="1"/>
</dbReference>
<evidence type="ECO:0000256" key="8">
    <source>
        <dbReference type="ARBA" id="ARBA00022982"/>
    </source>
</evidence>
<evidence type="ECO:0000256" key="10">
    <source>
        <dbReference type="ARBA" id="ARBA00023002"/>
    </source>
</evidence>
<feature type="transmembrane region" description="Helical" evidence="18">
    <location>
        <begin position="68"/>
        <end position="88"/>
    </location>
</feature>
<feature type="transmembrane region" description="Helical" evidence="18">
    <location>
        <begin position="176"/>
        <end position="203"/>
    </location>
</feature>
<dbReference type="InterPro" id="IPR033946">
    <property type="entry name" value="Ubiquinol_oxase_su3_dom"/>
</dbReference>
<dbReference type="InterPro" id="IPR014206">
    <property type="entry name" value="Cyt_c_ubiqinol_oxidase_su3"/>
</dbReference>
<dbReference type="GO" id="GO:0019646">
    <property type="term" value="P:aerobic electron transport chain"/>
    <property type="evidence" value="ECO:0007669"/>
    <property type="project" value="InterPro"/>
</dbReference>
<dbReference type="AlphaFoldDB" id="A0A0C1MI66"/>
<gene>
    <name evidence="20" type="ORF">JF50_12175</name>
</gene>
<feature type="transmembrane region" description="Helical" evidence="18">
    <location>
        <begin position="31"/>
        <end position="56"/>
    </location>
</feature>
<evidence type="ECO:0000256" key="12">
    <source>
        <dbReference type="ARBA" id="ARBA00025694"/>
    </source>
</evidence>
<feature type="transmembrane region" description="Helical" evidence="18">
    <location>
        <begin position="140"/>
        <end position="164"/>
    </location>
</feature>
<dbReference type="KEGG" id="plz:S4054249_12420"/>
<dbReference type="NCBIfam" id="TIGR02842">
    <property type="entry name" value="CyoC"/>
    <property type="match status" value="1"/>
</dbReference>
<dbReference type="Gene3D" id="1.20.120.80">
    <property type="entry name" value="Cytochrome c oxidase, subunit III, four-helix bundle"/>
    <property type="match status" value="1"/>
</dbReference>
<keyword evidence="5" id="KW-0813">Transport</keyword>
<comment type="subcellular location">
    <subcellularLocation>
        <location evidence="1 17">Cell membrane</location>
        <topology evidence="1 17">Multi-pass membrane protein</topology>
    </subcellularLocation>
</comment>
<accession>A0A0C1MI66</accession>
<sequence>MSNDHVIANDAHDHHDDHEHHDTGGDTIFGFWIYIMSDCILFATLFATYAVLSGGFAGGPTPKELFDLNLVAVGTAFLLFSSFTFGMAMLQANQRKMKGMITWLVITLLLGLGFLGLEMYEFWHFSTLGATPQTSGYWSAFYALVATHGLHVFGGIIWMLVLFVHFKRDGFSEDNLVRLSCLSLFWHFLDIIWICVFSVVYLVGVM</sequence>
<dbReference type="GO" id="GO:0009486">
    <property type="term" value="F:cytochrome bo3 ubiquinol oxidase activity"/>
    <property type="evidence" value="ECO:0007669"/>
    <property type="project" value="InterPro"/>
</dbReference>
<evidence type="ECO:0000313" key="20">
    <source>
        <dbReference type="EMBL" id="KID56674.1"/>
    </source>
</evidence>
<keyword evidence="11 18" id="KW-0472">Membrane</keyword>
<evidence type="ECO:0000259" key="19">
    <source>
        <dbReference type="PROSITE" id="PS50253"/>
    </source>
</evidence>
<protein>
    <recommendedName>
        <fullName evidence="4">Cytochrome bo(3) ubiquinol oxidase subunit 3</fullName>
    </recommendedName>
    <alternativeName>
        <fullName evidence="15">Cytochrome o ubiquinol oxidase subunit 3</fullName>
    </alternativeName>
    <alternativeName>
        <fullName evidence="13">Oxidase bo(3) subunit 3</fullName>
    </alternativeName>
    <alternativeName>
        <fullName evidence="16">Ubiquinol oxidase polypeptide III</fullName>
    </alternativeName>
    <alternativeName>
        <fullName evidence="14">Ubiquinol oxidase subunit 3</fullName>
    </alternativeName>
</protein>
<dbReference type="OrthoDB" id="9810850at2"/>
<proteinExistence type="inferred from homology"/>
<feature type="domain" description="Heme-copper oxidase subunit III family profile" evidence="19">
    <location>
        <begin position="29"/>
        <end position="205"/>
    </location>
</feature>
<evidence type="ECO:0000256" key="11">
    <source>
        <dbReference type="ARBA" id="ARBA00023136"/>
    </source>
</evidence>
<keyword evidence="7 17" id="KW-0812">Transmembrane</keyword>
<evidence type="ECO:0000256" key="14">
    <source>
        <dbReference type="ARBA" id="ARBA00031884"/>
    </source>
</evidence>
<evidence type="ECO:0000256" key="18">
    <source>
        <dbReference type="SAM" id="Phobius"/>
    </source>
</evidence>
<evidence type="ECO:0000256" key="1">
    <source>
        <dbReference type="ARBA" id="ARBA00004651"/>
    </source>
</evidence>
<evidence type="ECO:0000256" key="17">
    <source>
        <dbReference type="RuleBase" id="RU003376"/>
    </source>
</evidence>
<dbReference type="PANTHER" id="PTHR11403">
    <property type="entry name" value="CYTOCHROME C OXIDASE SUBUNIT III"/>
    <property type="match status" value="1"/>
</dbReference>
<dbReference type="EMBL" id="JWIC01000006">
    <property type="protein sequence ID" value="KID56674.1"/>
    <property type="molecule type" value="Genomic_DNA"/>
</dbReference>
<dbReference type="InterPro" id="IPR024791">
    <property type="entry name" value="Cyt_c/ubiquinol_Oxase_su3"/>
</dbReference>
<evidence type="ECO:0000256" key="3">
    <source>
        <dbReference type="ARBA" id="ARBA00011700"/>
    </source>
</evidence>
<evidence type="ECO:0000256" key="16">
    <source>
        <dbReference type="ARBA" id="ARBA00032717"/>
    </source>
</evidence>
<name>A0A0C1MI66_9GAMM</name>
<evidence type="ECO:0000256" key="7">
    <source>
        <dbReference type="ARBA" id="ARBA00022692"/>
    </source>
</evidence>
<dbReference type="GO" id="GO:0004129">
    <property type="term" value="F:cytochrome-c oxidase activity"/>
    <property type="evidence" value="ECO:0007669"/>
    <property type="project" value="InterPro"/>
</dbReference>
<dbReference type="PROSITE" id="PS50253">
    <property type="entry name" value="COX3"/>
    <property type="match status" value="1"/>
</dbReference>
<dbReference type="PANTHER" id="PTHR11403:SF2">
    <property type="entry name" value="CYTOCHROME BO(3) UBIQUINOL OXIDASE SUBUNIT 3"/>
    <property type="match status" value="1"/>
</dbReference>
<comment type="subunit">
    <text evidence="3">Heterooctamer of two A chains, two B chains, two C chains and two D chains.</text>
</comment>
<dbReference type="GO" id="GO:0005886">
    <property type="term" value="C:plasma membrane"/>
    <property type="evidence" value="ECO:0007669"/>
    <property type="project" value="UniProtKB-SubCell"/>
</dbReference>
<keyword evidence="6" id="KW-1003">Cell membrane</keyword>
<dbReference type="InterPro" id="IPR013833">
    <property type="entry name" value="Cyt_c_oxidase_su3_a-hlx"/>
</dbReference>
<evidence type="ECO:0000256" key="13">
    <source>
        <dbReference type="ARBA" id="ARBA00030072"/>
    </source>
</evidence>
<evidence type="ECO:0000256" key="9">
    <source>
        <dbReference type="ARBA" id="ARBA00022989"/>
    </source>
</evidence>
<dbReference type="SUPFAM" id="SSF81452">
    <property type="entry name" value="Cytochrome c oxidase subunit III-like"/>
    <property type="match status" value="1"/>
</dbReference>
<dbReference type="InterPro" id="IPR000298">
    <property type="entry name" value="Cyt_c_oxidase-like_su3"/>
</dbReference>
<dbReference type="FunFam" id="1.20.120.80:FF:000001">
    <property type="entry name" value="Cytochrome (Ubi)quinol oxidase subunit III"/>
    <property type="match status" value="1"/>
</dbReference>
<dbReference type="RefSeq" id="WP_039609742.1">
    <property type="nucleotide sequence ID" value="NZ_CP015411.1"/>
</dbReference>
<reference evidence="20 21" key="1">
    <citation type="submission" date="2014-12" db="EMBL/GenBank/DDBJ databases">
        <title>Draft Genome Sequence of Pseudoalteromonas luteoviolacea HI1.</title>
        <authorList>
            <person name="Asahina A.Y."/>
            <person name="Hadfield M.G."/>
        </authorList>
    </citation>
    <scope>NUCLEOTIDE SEQUENCE [LARGE SCALE GENOMIC DNA]</scope>
    <source>
        <strain evidence="20 21">HI1</strain>
    </source>
</reference>
<comment type="function">
    <text evidence="12">Cytochrome bo(3) ubiquinol terminal oxidase is the component of the aerobic respiratory chain of E.coli that predominates when cells are grown at high aeration. Has proton pump activity across the membrane in addition to electron transfer, pumping 2 protons/electron.</text>
</comment>
<keyword evidence="9 18" id="KW-1133">Transmembrane helix</keyword>
<dbReference type="Pfam" id="PF00510">
    <property type="entry name" value="COX3"/>
    <property type="match status" value="1"/>
</dbReference>
<evidence type="ECO:0000256" key="5">
    <source>
        <dbReference type="ARBA" id="ARBA00022448"/>
    </source>
</evidence>
<comment type="caution">
    <text evidence="20">The sequence shown here is derived from an EMBL/GenBank/DDBJ whole genome shotgun (WGS) entry which is preliminary data.</text>
</comment>
<evidence type="ECO:0000256" key="15">
    <source>
        <dbReference type="ARBA" id="ARBA00032189"/>
    </source>
</evidence>
<dbReference type="Proteomes" id="UP000031327">
    <property type="component" value="Unassembled WGS sequence"/>
</dbReference>
<dbReference type="InterPro" id="IPR035973">
    <property type="entry name" value="Cyt_c_oxidase_su3-like_sf"/>
</dbReference>
<keyword evidence="10" id="KW-0560">Oxidoreductase</keyword>
<evidence type="ECO:0000256" key="4">
    <source>
        <dbReference type="ARBA" id="ARBA00014687"/>
    </source>
</evidence>
<evidence type="ECO:0000313" key="21">
    <source>
        <dbReference type="Proteomes" id="UP000031327"/>
    </source>
</evidence>